<reference evidence="3 4" key="1">
    <citation type="submission" date="2019-05" db="EMBL/GenBank/DDBJ databases">
        <title>Emergence of the Ug99 lineage of the wheat stem rust pathogen through somatic hybridization.</title>
        <authorList>
            <person name="Li F."/>
            <person name="Upadhyaya N.M."/>
            <person name="Sperschneider J."/>
            <person name="Matny O."/>
            <person name="Nguyen-Phuc H."/>
            <person name="Mago R."/>
            <person name="Raley C."/>
            <person name="Miller M.E."/>
            <person name="Silverstein K.A.T."/>
            <person name="Henningsen E."/>
            <person name="Hirsch C.D."/>
            <person name="Visser B."/>
            <person name="Pretorius Z.A."/>
            <person name="Steffenson B.J."/>
            <person name="Schwessinger B."/>
            <person name="Dodds P.N."/>
            <person name="Figueroa M."/>
        </authorList>
    </citation>
    <scope>NUCLEOTIDE SEQUENCE [LARGE SCALE GENOMIC DNA]</scope>
    <source>
        <strain evidence="3">21-0</strain>
    </source>
</reference>
<feature type="compositionally biased region" description="Polar residues" evidence="1">
    <location>
        <begin position="308"/>
        <end position="329"/>
    </location>
</feature>
<feature type="compositionally biased region" description="Polar residues" evidence="1">
    <location>
        <begin position="506"/>
        <end position="520"/>
    </location>
</feature>
<accession>A0A5B0M257</accession>
<feature type="compositionally biased region" description="Polar residues" evidence="1">
    <location>
        <begin position="439"/>
        <end position="453"/>
    </location>
</feature>
<gene>
    <name evidence="3" type="ORF">PGT21_050108</name>
</gene>
<organism evidence="3 4">
    <name type="scientific">Puccinia graminis f. sp. tritici</name>
    <dbReference type="NCBI Taxonomy" id="56615"/>
    <lineage>
        <taxon>Eukaryota</taxon>
        <taxon>Fungi</taxon>
        <taxon>Dikarya</taxon>
        <taxon>Basidiomycota</taxon>
        <taxon>Pucciniomycotina</taxon>
        <taxon>Pucciniomycetes</taxon>
        <taxon>Pucciniales</taxon>
        <taxon>Pucciniaceae</taxon>
        <taxon>Puccinia</taxon>
    </lineage>
</organism>
<keyword evidence="4" id="KW-1185">Reference proteome</keyword>
<proteinExistence type="predicted"/>
<comment type="caution">
    <text evidence="3">The sequence shown here is derived from an EMBL/GenBank/DDBJ whole genome shotgun (WGS) entry which is preliminary data.</text>
</comment>
<evidence type="ECO:0000259" key="2">
    <source>
        <dbReference type="Pfam" id="PF12776"/>
    </source>
</evidence>
<dbReference type="PANTHER" id="PTHR46929:SF3">
    <property type="entry name" value="MYB_SANT-LIKE DOMAIN-CONTAINING PROTEIN"/>
    <property type="match status" value="1"/>
</dbReference>
<evidence type="ECO:0000313" key="4">
    <source>
        <dbReference type="Proteomes" id="UP000324748"/>
    </source>
</evidence>
<evidence type="ECO:0000256" key="1">
    <source>
        <dbReference type="SAM" id="MobiDB-lite"/>
    </source>
</evidence>
<protein>
    <recommendedName>
        <fullName evidence="2">Myb/SANT-like domain-containing protein</fullName>
    </recommendedName>
</protein>
<dbReference type="PANTHER" id="PTHR46929">
    <property type="entry name" value="EXPRESSED PROTEIN"/>
    <property type="match status" value="1"/>
</dbReference>
<dbReference type="AlphaFoldDB" id="A0A5B0M257"/>
<dbReference type="EMBL" id="VSWC01000171">
    <property type="protein sequence ID" value="KAA1070389.1"/>
    <property type="molecule type" value="Genomic_DNA"/>
</dbReference>
<dbReference type="InterPro" id="IPR024752">
    <property type="entry name" value="Myb/SANT-like_dom"/>
</dbReference>
<evidence type="ECO:0000313" key="3">
    <source>
        <dbReference type="EMBL" id="KAA1070389.1"/>
    </source>
</evidence>
<name>A0A5B0M257_PUCGR</name>
<sequence>MERCYHSWSDEQKVKLLESIIEQIDKGRALRNIADGNLNIQGWTAVRKQLNNSFDLDLTDRQIKHQKGSIQTAFFDYQFLRGQQGFGWDDETHTLTADQKTWNQLTRINPRNSLAKLKNKPFKIYHLADRIFNPRKIAQSPIKQDDTVVKREEVNPKKRTSSSIHNDEDSDIEILDSRPEQAPTPAKRPREGESLASRTPNTRSKERDPPSGSDTSLKDPSTKPCQEAGSSAVDANDEDELTDDEYPKPIAESREDQMMLDAMYKAFEEDDFTPTPNGTSGTRSQKEGGPAHASTPLKELPAARPQEGDSSSNVTKRTDQLTGPINGTTGKEKSLASRDPSIRSQKDDSGPFHSSTTPMDSPTVCPREAETSAAAESLSDVAKSTNQSIRPINSTTEQEKSPSCGISSTQSQKEDGSVHSLTPPKDPLMVCPREGGTSAVVNPMSNVAKSTDQLIGPINSVTEGEKSPSCGISSTQSQKEDGPVHSSSTPPKDSPTVCPRERGTSAVVNPMSNVTKSTDQLIDPINSVTEEEKSLPCGISSTRSQKEDGPATPPKDSHTICPGKGETPAVSANCTKQFKRSDSKGATEEDRSLLNRILGCQSRKEEEDPTDSMAPLLQHSISTKALKSLAELFMNEIDENDYIRFVRVLENEKKATTFLALVHTSSKRICNLWLDLEAPGL</sequence>
<feature type="region of interest" description="Disordered" evidence="1">
    <location>
        <begin position="142"/>
        <end position="566"/>
    </location>
</feature>
<dbReference type="Proteomes" id="UP000324748">
    <property type="component" value="Unassembled WGS sequence"/>
</dbReference>
<dbReference type="Pfam" id="PF12776">
    <property type="entry name" value="Myb_DNA-bind_3"/>
    <property type="match status" value="1"/>
</dbReference>
<feature type="compositionally biased region" description="Acidic residues" evidence="1">
    <location>
        <begin position="235"/>
        <end position="244"/>
    </location>
</feature>
<dbReference type="OrthoDB" id="686198at2759"/>
<feature type="domain" description="Myb/SANT-like" evidence="2">
    <location>
        <begin position="7"/>
        <end position="104"/>
    </location>
</feature>
<feature type="compositionally biased region" description="Basic and acidic residues" evidence="1">
    <location>
        <begin position="330"/>
        <end position="350"/>
    </location>
</feature>
<feature type="compositionally biased region" description="Basic and acidic residues" evidence="1">
    <location>
        <begin position="143"/>
        <end position="156"/>
    </location>
</feature>
<feature type="compositionally biased region" description="Basic and acidic residues" evidence="1">
    <location>
        <begin position="245"/>
        <end position="257"/>
    </location>
</feature>
<feature type="compositionally biased region" description="Polar residues" evidence="1">
    <location>
        <begin position="274"/>
        <end position="283"/>
    </location>
</feature>
<feature type="compositionally biased region" description="Polar residues" evidence="1">
    <location>
        <begin position="382"/>
        <end position="396"/>
    </location>
</feature>